<organism evidence="1 2">
    <name type="scientific">Zostera marina</name>
    <name type="common">Eelgrass</name>
    <dbReference type="NCBI Taxonomy" id="29655"/>
    <lineage>
        <taxon>Eukaryota</taxon>
        <taxon>Viridiplantae</taxon>
        <taxon>Streptophyta</taxon>
        <taxon>Embryophyta</taxon>
        <taxon>Tracheophyta</taxon>
        <taxon>Spermatophyta</taxon>
        <taxon>Magnoliopsida</taxon>
        <taxon>Liliopsida</taxon>
        <taxon>Zosteraceae</taxon>
        <taxon>Zostera</taxon>
    </lineage>
</organism>
<dbReference type="AlphaFoldDB" id="A0A0K9NWA0"/>
<dbReference type="Proteomes" id="UP000036987">
    <property type="component" value="Unassembled WGS sequence"/>
</dbReference>
<gene>
    <name evidence="1" type="ORF">ZOSMA_5G01000</name>
</gene>
<reference evidence="2" key="1">
    <citation type="journal article" date="2016" name="Nature">
        <title>The genome of the seagrass Zostera marina reveals angiosperm adaptation to the sea.</title>
        <authorList>
            <person name="Olsen J.L."/>
            <person name="Rouze P."/>
            <person name="Verhelst B."/>
            <person name="Lin Y.-C."/>
            <person name="Bayer T."/>
            <person name="Collen J."/>
            <person name="Dattolo E."/>
            <person name="De Paoli E."/>
            <person name="Dittami S."/>
            <person name="Maumus F."/>
            <person name="Michel G."/>
            <person name="Kersting A."/>
            <person name="Lauritano C."/>
            <person name="Lohaus R."/>
            <person name="Toepel M."/>
            <person name="Tonon T."/>
            <person name="Vanneste K."/>
            <person name="Amirebrahimi M."/>
            <person name="Brakel J."/>
            <person name="Bostroem C."/>
            <person name="Chovatia M."/>
            <person name="Grimwood J."/>
            <person name="Jenkins J.W."/>
            <person name="Jueterbock A."/>
            <person name="Mraz A."/>
            <person name="Stam W.T."/>
            <person name="Tice H."/>
            <person name="Bornberg-Bauer E."/>
            <person name="Green P.J."/>
            <person name="Pearson G.A."/>
            <person name="Procaccini G."/>
            <person name="Duarte C.M."/>
            <person name="Schmutz J."/>
            <person name="Reusch T.B.H."/>
            <person name="Van de Peer Y."/>
        </authorList>
    </citation>
    <scope>NUCLEOTIDE SEQUENCE [LARGE SCALE GENOMIC DNA]</scope>
    <source>
        <strain evidence="2">cv. Finnish</strain>
    </source>
</reference>
<protein>
    <submittedName>
        <fullName evidence="1">Uncharacterized protein</fullName>
    </submittedName>
</protein>
<sequence>MQVVKVCSSEIHSSVKMTNTVFKTVDGAIYSDELIVSHLHHHLKSLRFIGDLIPTCIRKLRNLLVLRYLHINRKLNPQTLVDPQRPNPLQQFVQVLHLQTRHLIILVSPRRTCHDQ</sequence>
<name>A0A0K9NWA0_ZOSMR</name>
<proteinExistence type="predicted"/>
<comment type="caution">
    <text evidence="1">The sequence shown here is derived from an EMBL/GenBank/DDBJ whole genome shotgun (WGS) entry which is preliminary data.</text>
</comment>
<dbReference type="EMBL" id="LFYR01001623">
    <property type="protein sequence ID" value="KMZ60235.1"/>
    <property type="molecule type" value="Genomic_DNA"/>
</dbReference>
<keyword evidence="2" id="KW-1185">Reference proteome</keyword>
<evidence type="ECO:0000313" key="1">
    <source>
        <dbReference type="EMBL" id="KMZ60235.1"/>
    </source>
</evidence>
<accession>A0A0K9NWA0</accession>
<evidence type="ECO:0000313" key="2">
    <source>
        <dbReference type="Proteomes" id="UP000036987"/>
    </source>
</evidence>